<sequence length="430" mass="50008">MAYLDQLAELPEKNITYLKKKETYYVIYNYDYKRNANGNPESKKIMIGKLIDKEARIFQPNENYLKVFPEAKFIKKKAENNVPLSAVKYIKPEGLLQAVSSISVEVKLEEVLEEVFGRKREVILTLASYMLCCGNVMKGYERWAKKHYLDPALCLNERQISEIFNRVITQEKIAKFLDFWFSKVKTDRFLAYNYKATYPSLHSIEADRRFGFNQDRAAKRENNLGVIFDEDSRLPLTYTFSHGNISDKTYLSFILGINENLKGSKFTFVMEQNYFSTNNLKEISTRGNSFITVLPRDLKLAKEAIAEVSKKVLGYEDLVPGFKAVKYKAMDAWLNNSKCKLYVFLDPDERVELQAAFEEYLEQEEEELQDAIAQKTVVPNSYKYFKISQDRNQEYKYEKDIEQISADYSQLGYFILVSNNLETTAGEVLA</sequence>
<dbReference type="PANTHER" id="PTHR34614:SF2">
    <property type="entry name" value="TRANSPOSASE IS4-LIKE DOMAIN-CONTAINING PROTEIN"/>
    <property type="match status" value="1"/>
</dbReference>
<dbReference type="PANTHER" id="PTHR34614">
    <property type="match status" value="1"/>
</dbReference>
<gene>
    <name evidence="1" type="ORF">CKF54_02070</name>
</gene>
<comment type="caution">
    <text evidence="1">The sequence shown here is derived from an EMBL/GenBank/DDBJ whole genome shotgun (WGS) entry which is preliminary data.</text>
</comment>
<dbReference type="OrthoDB" id="5424036at2"/>
<dbReference type="AlphaFoldDB" id="A0A3A1Y936"/>
<dbReference type="EMBL" id="NRHC01000024">
    <property type="protein sequence ID" value="RIY33836.1"/>
    <property type="molecule type" value="Genomic_DNA"/>
</dbReference>
<protein>
    <recommendedName>
        <fullName evidence="3">Transposase IS4-like domain-containing protein</fullName>
    </recommendedName>
</protein>
<dbReference type="RefSeq" id="WP_119524627.1">
    <property type="nucleotide sequence ID" value="NZ_NRHC01000024.1"/>
</dbReference>
<dbReference type="Proteomes" id="UP000265691">
    <property type="component" value="Unassembled WGS sequence"/>
</dbReference>
<reference evidence="1 2" key="1">
    <citation type="submission" date="2017-08" db="EMBL/GenBank/DDBJ databases">
        <title>Reclassification of Bisgaard taxon 37 and 44.</title>
        <authorList>
            <person name="Christensen H."/>
        </authorList>
    </citation>
    <scope>NUCLEOTIDE SEQUENCE [LARGE SCALE GENOMIC DNA]</scope>
    <source>
        <strain evidence="1 2">B96_3</strain>
    </source>
</reference>
<evidence type="ECO:0000313" key="1">
    <source>
        <dbReference type="EMBL" id="RIY33836.1"/>
    </source>
</evidence>
<accession>A0A3A1Y936</accession>
<proteinExistence type="predicted"/>
<organism evidence="1 2">
    <name type="scientific">Psittacicella hinzii</name>
    <dbReference type="NCBI Taxonomy" id="2028575"/>
    <lineage>
        <taxon>Bacteria</taxon>
        <taxon>Pseudomonadati</taxon>
        <taxon>Pseudomonadota</taxon>
        <taxon>Gammaproteobacteria</taxon>
        <taxon>Pasteurellales</taxon>
        <taxon>Psittacicellaceae</taxon>
        <taxon>Psittacicella</taxon>
    </lineage>
</organism>
<name>A0A3A1Y936_9GAMM</name>
<evidence type="ECO:0008006" key="3">
    <source>
        <dbReference type="Google" id="ProtNLM"/>
    </source>
</evidence>
<keyword evidence="2" id="KW-1185">Reference proteome</keyword>
<evidence type="ECO:0000313" key="2">
    <source>
        <dbReference type="Proteomes" id="UP000265691"/>
    </source>
</evidence>